<evidence type="ECO:0000313" key="2">
    <source>
        <dbReference type="EMBL" id="EGI61756.1"/>
    </source>
</evidence>
<name>F4WVL9_ACREC</name>
<gene>
    <name evidence="2" type="ORF">G5I_09963</name>
</gene>
<evidence type="ECO:0000256" key="1">
    <source>
        <dbReference type="SAM" id="MobiDB-lite"/>
    </source>
</evidence>
<accession>F4WVL9</accession>
<keyword evidence="3" id="KW-1185">Reference proteome</keyword>
<dbReference type="Proteomes" id="UP000007755">
    <property type="component" value="Unassembled WGS sequence"/>
</dbReference>
<reference evidence="2" key="1">
    <citation type="submission" date="2011-02" db="EMBL/GenBank/DDBJ databases">
        <title>The genome of the leaf-cutting ant Acromyrmex echinatior suggests key adaptations to social evolution and fungus farming.</title>
        <authorList>
            <person name="Nygaard S."/>
            <person name="Zhang G."/>
        </authorList>
    </citation>
    <scope>NUCLEOTIDE SEQUENCE</scope>
</reference>
<dbReference type="AlphaFoldDB" id="F4WVL9"/>
<sequence length="137" mass="15053">MEYEDVEAKHEVQEDVEIEAEHEVQEELEIDLEDEFIMIIDEEESQSESESAYDIADMCYESDSDSDIVSNAEECQGKFAPSECPKTRVTEIKEKMKGEGEGEGEGITSNASRLAGRVGETDGGEDGGGNASSAKRF</sequence>
<proteinExistence type="predicted"/>
<evidence type="ECO:0000313" key="3">
    <source>
        <dbReference type="Proteomes" id="UP000007755"/>
    </source>
</evidence>
<organism evidence="3">
    <name type="scientific">Acromyrmex echinatior</name>
    <name type="common">Panamanian leafcutter ant</name>
    <name type="synonym">Acromyrmex octospinosus echinatior</name>
    <dbReference type="NCBI Taxonomy" id="103372"/>
    <lineage>
        <taxon>Eukaryota</taxon>
        <taxon>Metazoa</taxon>
        <taxon>Ecdysozoa</taxon>
        <taxon>Arthropoda</taxon>
        <taxon>Hexapoda</taxon>
        <taxon>Insecta</taxon>
        <taxon>Pterygota</taxon>
        <taxon>Neoptera</taxon>
        <taxon>Endopterygota</taxon>
        <taxon>Hymenoptera</taxon>
        <taxon>Apocrita</taxon>
        <taxon>Aculeata</taxon>
        <taxon>Formicoidea</taxon>
        <taxon>Formicidae</taxon>
        <taxon>Myrmicinae</taxon>
        <taxon>Acromyrmex</taxon>
    </lineage>
</organism>
<feature type="region of interest" description="Disordered" evidence="1">
    <location>
        <begin position="95"/>
        <end position="137"/>
    </location>
</feature>
<dbReference type="InParanoid" id="F4WVL9"/>
<dbReference type="EMBL" id="GL888388">
    <property type="protein sequence ID" value="EGI61756.1"/>
    <property type="molecule type" value="Genomic_DNA"/>
</dbReference>
<protein>
    <submittedName>
        <fullName evidence="2">Uncharacterized protein</fullName>
    </submittedName>
</protein>